<dbReference type="EMBL" id="SWLB01000006">
    <property type="protein sequence ID" value="KAF3337797.1"/>
    <property type="molecule type" value="Genomic_DNA"/>
</dbReference>
<proteinExistence type="inferred from homology"/>
<keyword evidence="3" id="KW-0732">Signal</keyword>
<comment type="similarity">
    <text evidence="1">Belongs to the 'GDXG' lipolytic enzyme family.</text>
</comment>
<dbReference type="InterPro" id="IPR013094">
    <property type="entry name" value="AB_hydrolase_3"/>
</dbReference>
<feature type="domain" description="Alpha/beta hydrolase fold-3" evidence="4">
    <location>
        <begin position="89"/>
        <end position="311"/>
    </location>
</feature>
<dbReference type="PANTHER" id="PTHR23024:SF24">
    <property type="entry name" value="ALPHA_BETA HYDROLASE FOLD-3 DOMAIN-CONTAINING PROTEIN"/>
    <property type="match status" value="1"/>
</dbReference>
<dbReference type="AlphaFoldDB" id="A0A833VFI6"/>
<dbReference type="SUPFAM" id="SSF53474">
    <property type="entry name" value="alpha/beta-Hydrolases"/>
    <property type="match status" value="1"/>
</dbReference>
<accession>A0A833VFI6</accession>
<evidence type="ECO:0000259" key="4">
    <source>
        <dbReference type="Pfam" id="PF07859"/>
    </source>
</evidence>
<evidence type="ECO:0000313" key="6">
    <source>
        <dbReference type="Proteomes" id="UP000623129"/>
    </source>
</evidence>
<evidence type="ECO:0000256" key="3">
    <source>
        <dbReference type="SAM" id="SignalP"/>
    </source>
</evidence>
<comment type="caution">
    <text evidence="5">The sequence shown here is derived from an EMBL/GenBank/DDBJ whole genome shotgun (WGS) entry which is preliminary data.</text>
</comment>
<dbReference type="InterPro" id="IPR002168">
    <property type="entry name" value="Lipase_GDXG_HIS_AS"/>
</dbReference>
<keyword evidence="2" id="KW-0378">Hydrolase</keyword>
<evidence type="ECO:0000256" key="1">
    <source>
        <dbReference type="ARBA" id="ARBA00010515"/>
    </source>
</evidence>
<name>A0A833VFI6_9POAL</name>
<dbReference type="Proteomes" id="UP000623129">
    <property type="component" value="Unassembled WGS sequence"/>
</dbReference>
<organism evidence="5 6">
    <name type="scientific">Carex littledalei</name>
    <dbReference type="NCBI Taxonomy" id="544730"/>
    <lineage>
        <taxon>Eukaryota</taxon>
        <taxon>Viridiplantae</taxon>
        <taxon>Streptophyta</taxon>
        <taxon>Embryophyta</taxon>
        <taxon>Tracheophyta</taxon>
        <taxon>Spermatophyta</taxon>
        <taxon>Magnoliopsida</taxon>
        <taxon>Liliopsida</taxon>
        <taxon>Poales</taxon>
        <taxon>Cyperaceae</taxon>
        <taxon>Cyperoideae</taxon>
        <taxon>Cariceae</taxon>
        <taxon>Carex</taxon>
        <taxon>Carex subgen. Euthyceras</taxon>
    </lineage>
</organism>
<dbReference type="GO" id="GO:0016787">
    <property type="term" value="F:hydrolase activity"/>
    <property type="evidence" value="ECO:0007669"/>
    <property type="project" value="UniProtKB-KW"/>
</dbReference>
<dbReference type="PANTHER" id="PTHR23024">
    <property type="entry name" value="ARYLACETAMIDE DEACETYLASE"/>
    <property type="match status" value="1"/>
</dbReference>
<dbReference type="Pfam" id="PF07859">
    <property type="entry name" value="Abhydrolase_3"/>
    <property type="match status" value="1"/>
</dbReference>
<feature type="signal peptide" evidence="3">
    <location>
        <begin position="1"/>
        <end position="30"/>
    </location>
</feature>
<keyword evidence="6" id="KW-1185">Reference proteome</keyword>
<dbReference type="PROSITE" id="PS01173">
    <property type="entry name" value="LIPASE_GDXG_HIS"/>
    <property type="match status" value="1"/>
</dbReference>
<feature type="chain" id="PRO_5032697180" evidence="3">
    <location>
        <begin position="31"/>
        <end position="336"/>
    </location>
</feature>
<reference evidence="5" key="1">
    <citation type="submission" date="2020-01" db="EMBL/GenBank/DDBJ databases">
        <title>Genome sequence of Kobresia littledalei, the first chromosome-level genome in the family Cyperaceae.</title>
        <authorList>
            <person name="Qu G."/>
        </authorList>
    </citation>
    <scope>NUCLEOTIDE SEQUENCE</scope>
    <source>
        <strain evidence="5">C.B.Clarke</strain>
        <tissue evidence="5">Leaf</tissue>
    </source>
</reference>
<dbReference type="InterPro" id="IPR029058">
    <property type="entry name" value="AB_hydrolase_fold"/>
</dbReference>
<gene>
    <name evidence="5" type="ORF">FCM35_KLT18384</name>
</gene>
<protein>
    <submittedName>
        <fullName evidence="5">Putative carboxylesterase 18</fullName>
    </submittedName>
</protein>
<dbReference type="Gene3D" id="3.40.50.1820">
    <property type="entry name" value="alpha/beta hydrolase"/>
    <property type="match status" value="1"/>
</dbReference>
<evidence type="ECO:0000256" key="2">
    <source>
        <dbReference type="ARBA" id="ARBA00022801"/>
    </source>
</evidence>
<dbReference type="OrthoDB" id="408631at2759"/>
<sequence length="336" mass="37356">MPNKPPSPPMPWMVRLQIAVLIAVTDVARRKDGTVNRRLLSIIEPKTSANPKPVAGVCTSDVTIDLTRNLWIRIFAPSDPVKDEKLPLVIYFHGGGFTFFSPATRPCDLFGRRICREIRAVVLSVNYRLAPEHRCPAPYDDGIDVLRYLDSGGIGSVGILSGFDLDFGSCFLAGDSAGGNIIHHVTRRWASAVDSWEKVRIKGIVVLQPYFGSQERTEAELRLEGVSVISMARADWGWKAFLPEGADRNHEAAHGFGDAAGMLEEAFPPAMVVIGGYDPLQDLQKKYYEMLKARGKVARLVEYSDAIHGFYMFPEFVQSGQVIEEMKAFIKEQRSL</sequence>
<dbReference type="InterPro" id="IPR050466">
    <property type="entry name" value="Carboxylest/Gibb_receptor"/>
</dbReference>
<evidence type="ECO:0000313" key="5">
    <source>
        <dbReference type="EMBL" id="KAF3337797.1"/>
    </source>
</evidence>